<dbReference type="InterPro" id="IPR000719">
    <property type="entry name" value="Prot_kinase_dom"/>
</dbReference>
<comment type="subcellular location">
    <subcellularLocation>
        <location evidence="3">Cytoplasm</location>
    </subcellularLocation>
</comment>
<evidence type="ECO:0000256" key="18">
    <source>
        <dbReference type="RuleBase" id="RU000304"/>
    </source>
</evidence>
<evidence type="ECO:0000256" key="7">
    <source>
        <dbReference type="ARBA" id="ARBA00022527"/>
    </source>
</evidence>
<dbReference type="STRING" id="946362.F2UJI1"/>
<dbReference type="FunCoup" id="F2UJI1">
    <property type="interactions" value="912"/>
</dbReference>
<dbReference type="OMA" id="SIAKCEY"/>
<dbReference type="AlphaFoldDB" id="F2UJI1"/>
<evidence type="ECO:0000256" key="1">
    <source>
        <dbReference type="ARBA" id="ARBA00001936"/>
    </source>
</evidence>
<dbReference type="OrthoDB" id="68483at2759"/>
<keyword evidence="9" id="KW-0479">Metal-binding</keyword>
<evidence type="ECO:0000256" key="8">
    <source>
        <dbReference type="ARBA" id="ARBA00022679"/>
    </source>
</evidence>
<dbReference type="GO" id="GO:0035556">
    <property type="term" value="P:intracellular signal transduction"/>
    <property type="evidence" value="ECO:0007669"/>
    <property type="project" value="TreeGrafter"/>
</dbReference>
<evidence type="ECO:0000256" key="3">
    <source>
        <dbReference type="ARBA" id="ARBA00004496"/>
    </source>
</evidence>
<dbReference type="GO" id="GO:0005524">
    <property type="term" value="F:ATP binding"/>
    <property type="evidence" value="ECO:0007669"/>
    <property type="project" value="UniProtKB-UniRule"/>
</dbReference>
<dbReference type="InterPro" id="IPR008271">
    <property type="entry name" value="Ser/Thr_kinase_AS"/>
</dbReference>
<evidence type="ECO:0000256" key="6">
    <source>
        <dbReference type="ARBA" id="ARBA00022490"/>
    </source>
</evidence>
<comment type="cofactor">
    <cofactor evidence="2">
        <name>Mg(2+)</name>
        <dbReference type="ChEBI" id="CHEBI:18420"/>
    </cofactor>
</comment>
<evidence type="ECO:0000256" key="14">
    <source>
        <dbReference type="ARBA" id="ARBA00023211"/>
    </source>
</evidence>
<dbReference type="Gene3D" id="1.10.510.10">
    <property type="entry name" value="Transferase(Phosphotransferase) domain 1"/>
    <property type="match status" value="1"/>
</dbReference>
<evidence type="ECO:0000256" key="15">
    <source>
        <dbReference type="ARBA" id="ARBA00047899"/>
    </source>
</evidence>
<dbReference type="GeneID" id="16071183"/>
<keyword evidence="12 17" id="KW-0067">ATP-binding</keyword>
<dbReference type="GO" id="GO:0004674">
    <property type="term" value="F:protein serine/threonine kinase activity"/>
    <property type="evidence" value="ECO:0007669"/>
    <property type="project" value="UniProtKB-KW"/>
</dbReference>
<comment type="cofactor">
    <cofactor evidence="1">
        <name>Mn(2+)</name>
        <dbReference type="ChEBI" id="CHEBI:29035"/>
    </cofactor>
</comment>
<dbReference type="FunFam" id="1.10.510.10:FF:000571">
    <property type="entry name" value="Maternal embryonic leucine zipper kinase"/>
    <property type="match status" value="1"/>
</dbReference>
<evidence type="ECO:0000256" key="2">
    <source>
        <dbReference type="ARBA" id="ARBA00001946"/>
    </source>
</evidence>
<dbReference type="SMART" id="SM00220">
    <property type="entry name" value="S_TKc"/>
    <property type="match status" value="1"/>
</dbReference>
<comment type="catalytic activity">
    <reaction evidence="16">
        <text>L-seryl-[protein] + ATP = O-phospho-L-seryl-[protein] + ADP + H(+)</text>
        <dbReference type="Rhea" id="RHEA:17989"/>
        <dbReference type="Rhea" id="RHEA-COMP:9863"/>
        <dbReference type="Rhea" id="RHEA-COMP:11604"/>
        <dbReference type="ChEBI" id="CHEBI:15378"/>
        <dbReference type="ChEBI" id="CHEBI:29999"/>
        <dbReference type="ChEBI" id="CHEBI:30616"/>
        <dbReference type="ChEBI" id="CHEBI:83421"/>
        <dbReference type="ChEBI" id="CHEBI:456216"/>
        <dbReference type="EC" id="2.7.11.1"/>
    </reaction>
</comment>
<dbReference type="EC" id="2.7.11.1" evidence="5"/>
<feature type="domain" description="Protein kinase" evidence="20">
    <location>
        <begin position="11"/>
        <end position="271"/>
    </location>
</feature>
<sequence>MFQSVKVIGRYLFGDRLGDGAYGKVKEALDIITLQRYAVKIMKNRRIRKIMYGQENVRREIQILRKLNHPNVTRLHDVLYNHAKEKIYMVLEYCHSNLQDMLKAAPQERLPLWQAQHYLVQLLDATAYIHSQGVIHRDIKPSNILIKSGHRLKLSDFGVADLLDMFTDGYECTRSSGTHVFQSPELAAGATTFDGVKVDVWAIGVTLWNMVTGSYPFFDDNVIDLFTSIAKCEYTMPDHLPPSLRNFIARTLTRDPKHRATVWDLQEHPWCRCELQRDADPVELVAKASTVFPYLEAMYEDTPLSDQGDVDEAGFVSPDMIAVSRRSSFGHTSPLIRSRSRSRASNVSPPSSSPQSDRGDRASRGGQGTLRRLWNSLFGSERSTSRERSAGRGNSAGSNISSGAVSIASGGGGGNGGRWKPNSMGQLAVSAISEEQEGEDEDQHQHQHQQRQPARSASTEDLNESRRGSVRSGHDDATERGRSHSSTITRNPDAFL</sequence>
<dbReference type="Gene3D" id="3.30.200.20">
    <property type="entry name" value="Phosphorylase Kinase, domain 1"/>
    <property type="match status" value="1"/>
</dbReference>
<keyword evidence="6" id="KW-0963">Cytoplasm</keyword>
<reference evidence="21" key="1">
    <citation type="submission" date="2009-08" db="EMBL/GenBank/DDBJ databases">
        <title>Annotation of Salpingoeca rosetta.</title>
        <authorList>
            <consortium name="The Broad Institute Genome Sequencing Platform"/>
            <person name="Russ C."/>
            <person name="Cuomo C."/>
            <person name="Burger G."/>
            <person name="Gray M.W."/>
            <person name="Holland P.W.H."/>
            <person name="King N."/>
            <person name="Lang F.B.F."/>
            <person name="Roger A.J."/>
            <person name="Ruiz-Trillo I."/>
            <person name="Young S.K."/>
            <person name="Zeng Q."/>
            <person name="Gargeya S."/>
            <person name="Alvarado L."/>
            <person name="Berlin A."/>
            <person name="Chapman S.B."/>
            <person name="Chen Z."/>
            <person name="Freedman E."/>
            <person name="Gellesch M."/>
            <person name="Goldberg J."/>
            <person name="Griggs A."/>
            <person name="Gujja S."/>
            <person name="Heilman E."/>
            <person name="Heiman D."/>
            <person name="Howarth C."/>
            <person name="Mehta T."/>
            <person name="Neiman D."/>
            <person name="Pearson M."/>
            <person name="Roberts A."/>
            <person name="Saif S."/>
            <person name="Shea T."/>
            <person name="Shenoy N."/>
            <person name="Sisk P."/>
            <person name="Stolte C."/>
            <person name="Sykes S."/>
            <person name="White J."/>
            <person name="Yandava C."/>
            <person name="Haas B."/>
            <person name="Nusbaum C."/>
            <person name="Birren B."/>
        </authorList>
    </citation>
    <scope>NUCLEOTIDE SEQUENCE [LARGE SCALE GENOMIC DNA]</scope>
    <source>
        <strain evidence="21">ATCC 50818</strain>
    </source>
</reference>
<dbReference type="PANTHER" id="PTHR24346">
    <property type="entry name" value="MAP/MICROTUBULE AFFINITY-REGULATING KINASE"/>
    <property type="match status" value="1"/>
</dbReference>
<dbReference type="InParanoid" id="F2UJI1"/>
<evidence type="ECO:0000256" key="16">
    <source>
        <dbReference type="ARBA" id="ARBA00048679"/>
    </source>
</evidence>
<keyword evidence="22" id="KW-1185">Reference proteome</keyword>
<dbReference type="PROSITE" id="PS50011">
    <property type="entry name" value="PROTEIN_KINASE_DOM"/>
    <property type="match status" value="1"/>
</dbReference>
<dbReference type="GO" id="GO:0046872">
    <property type="term" value="F:metal ion binding"/>
    <property type="evidence" value="ECO:0007669"/>
    <property type="project" value="UniProtKB-KW"/>
</dbReference>
<gene>
    <name evidence="21" type="ORF">PTSG_08374</name>
</gene>
<keyword evidence="8" id="KW-0808">Transferase</keyword>
<dbReference type="GO" id="GO:0030010">
    <property type="term" value="P:establishment of cell polarity"/>
    <property type="evidence" value="ECO:0007669"/>
    <property type="project" value="InterPro"/>
</dbReference>
<accession>F2UJI1</accession>
<dbReference type="FunFam" id="3.30.200.20:FF:000042">
    <property type="entry name" value="Aurora kinase A"/>
    <property type="match status" value="1"/>
</dbReference>
<evidence type="ECO:0000256" key="9">
    <source>
        <dbReference type="ARBA" id="ARBA00022723"/>
    </source>
</evidence>
<feature type="region of interest" description="Disordered" evidence="19">
    <location>
        <begin position="327"/>
        <end position="402"/>
    </location>
</feature>
<keyword evidence="10 17" id="KW-0547">Nucleotide-binding</keyword>
<organism evidence="22">
    <name type="scientific">Salpingoeca rosetta (strain ATCC 50818 / BSB-021)</name>
    <dbReference type="NCBI Taxonomy" id="946362"/>
    <lineage>
        <taxon>Eukaryota</taxon>
        <taxon>Choanoflagellata</taxon>
        <taxon>Craspedida</taxon>
        <taxon>Salpingoecidae</taxon>
        <taxon>Salpingoeca</taxon>
    </lineage>
</organism>
<evidence type="ECO:0000256" key="11">
    <source>
        <dbReference type="ARBA" id="ARBA00022777"/>
    </source>
</evidence>
<keyword evidence="11 21" id="KW-0418">Kinase</keyword>
<feature type="binding site" evidence="17">
    <location>
        <position position="49"/>
    </location>
    <ligand>
        <name>ATP</name>
        <dbReference type="ChEBI" id="CHEBI:30616"/>
    </ligand>
</feature>
<dbReference type="eggNOG" id="KOG0583">
    <property type="taxonomic scope" value="Eukaryota"/>
</dbReference>
<evidence type="ECO:0000256" key="17">
    <source>
        <dbReference type="PROSITE-ProRule" id="PRU10141"/>
    </source>
</evidence>
<feature type="region of interest" description="Disordered" evidence="19">
    <location>
        <begin position="431"/>
        <end position="496"/>
    </location>
</feature>
<evidence type="ECO:0000256" key="10">
    <source>
        <dbReference type="ARBA" id="ARBA00022741"/>
    </source>
</evidence>
<dbReference type="InterPro" id="IPR017441">
    <property type="entry name" value="Protein_kinase_ATP_BS"/>
</dbReference>
<dbReference type="GO" id="GO:0005737">
    <property type="term" value="C:cytoplasm"/>
    <property type="evidence" value="ECO:0007669"/>
    <property type="project" value="UniProtKB-SubCell"/>
</dbReference>
<keyword evidence="7 18" id="KW-0723">Serine/threonine-protein kinase</keyword>
<name>F2UJI1_SALR5</name>
<comment type="similarity">
    <text evidence="4">Belongs to the protein kinase superfamily. CAMK Ser/Thr protein kinase family. LKB1 subfamily.</text>
</comment>
<protein>
    <recommendedName>
        <fullName evidence="5">non-specific serine/threonine protein kinase</fullName>
        <ecNumber evidence="5">2.7.11.1</ecNumber>
    </recommendedName>
</protein>
<dbReference type="GO" id="GO:0001558">
    <property type="term" value="P:regulation of cell growth"/>
    <property type="evidence" value="ECO:0007669"/>
    <property type="project" value="InterPro"/>
</dbReference>
<evidence type="ECO:0000259" key="20">
    <source>
        <dbReference type="PROSITE" id="PS50011"/>
    </source>
</evidence>
<dbReference type="PANTHER" id="PTHR24346:SF94">
    <property type="entry name" value="NON-SPECIFIC SERINE_THREONINE PROTEIN KINASE"/>
    <property type="match status" value="1"/>
</dbReference>
<evidence type="ECO:0000256" key="4">
    <source>
        <dbReference type="ARBA" id="ARBA00009985"/>
    </source>
</evidence>
<evidence type="ECO:0000256" key="12">
    <source>
        <dbReference type="ARBA" id="ARBA00022840"/>
    </source>
</evidence>
<evidence type="ECO:0000313" key="21">
    <source>
        <dbReference type="EMBL" id="EGD77280.1"/>
    </source>
</evidence>
<dbReference type="GO" id="GO:0030295">
    <property type="term" value="F:protein kinase activator activity"/>
    <property type="evidence" value="ECO:0007669"/>
    <property type="project" value="InterPro"/>
</dbReference>
<dbReference type="PROSITE" id="PS00108">
    <property type="entry name" value="PROTEIN_KINASE_ST"/>
    <property type="match status" value="1"/>
</dbReference>
<dbReference type="Pfam" id="PF00069">
    <property type="entry name" value="Pkinase"/>
    <property type="match status" value="1"/>
</dbReference>
<feature type="compositionally biased region" description="Basic and acidic residues" evidence="19">
    <location>
        <begin position="463"/>
        <end position="482"/>
    </location>
</feature>
<feature type="compositionally biased region" description="Low complexity" evidence="19">
    <location>
        <begin position="391"/>
        <end position="402"/>
    </location>
</feature>
<comment type="catalytic activity">
    <reaction evidence="15">
        <text>L-threonyl-[protein] + ATP = O-phospho-L-threonyl-[protein] + ADP + H(+)</text>
        <dbReference type="Rhea" id="RHEA:46608"/>
        <dbReference type="Rhea" id="RHEA-COMP:11060"/>
        <dbReference type="Rhea" id="RHEA-COMP:11605"/>
        <dbReference type="ChEBI" id="CHEBI:15378"/>
        <dbReference type="ChEBI" id="CHEBI:30013"/>
        <dbReference type="ChEBI" id="CHEBI:30616"/>
        <dbReference type="ChEBI" id="CHEBI:61977"/>
        <dbReference type="ChEBI" id="CHEBI:456216"/>
        <dbReference type="EC" id="2.7.11.1"/>
    </reaction>
</comment>
<dbReference type="KEGG" id="sre:PTSG_08374"/>
<feature type="compositionally biased region" description="Low complexity" evidence="19">
    <location>
        <begin position="333"/>
        <end position="356"/>
    </location>
</feature>
<dbReference type="SUPFAM" id="SSF56112">
    <property type="entry name" value="Protein kinase-like (PK-like)"/>
    <property type="match status" value="1"/>
</dbReference>
<dbReference type="InterPro" id="IPR039154">
    <property type="entry name" value="LKB1_c"/>
</dbReference>
<evidence type="ECO:0000313" key="22">
    <source>
        <dbReference type="Proteomes" id="UP000007799"/>
    </source>
</evidence>
<keyword evidence="13" id="KW-0460">Magnesium</keyword>
<dbReference type="InterPro" id="IPR011009">
    <property type="entry name" value="Kinase-like_dom_sf"/>
</dbReference>
<evidence type="ECO:0000256" key="13">
    <source>
        <dbReference type="ARBA" id="ARBA00022842"/>
    </source>
</evidence>
<dbReference type="GO" id="GO:0042593">
    <property type="term" value="P:glucose homeostasis"/>
    <property type="evidence" value="ECO:0007669"/>
    <property type="project" value="InterPro"/>
</dbReference>
<dbReference type="Proteomes" id="UP000007799">
    <property type="component" value="Unassembled WGS sequence"/>
</dbReference>
<proteinExistence type="inferred from homology"/>
<keyword evidence="14" id="KW-0464">Manganese</keyword>
<evidence type="ECO:0000256" key="19">
    <source>
        <dbReference type="SAM" id="MobiDB-lite"/>
    </source>
</evidence>
<dbReference type="EMBL" id="GL832977">
    <property type="protein sequence ID" value="EGD77280.1"/>
    <property type="molecule type" value="Genomic_DNA"/>
</dbReference>
<dbReference type="CDD" id="cd14119">
    <property type="entry name" value="STKc_LKB1"/>
    <property type="match status" value="1"/>
</dbReference>
<dbReference type="RefSeq" id="XP_004990624.1">
    <property type="nucleotide sequence ID" value="XM_004990567.1"/>
</dbReference>
<dbReference type="PROSITE" id="PS00107">
    <property type="entry name" value="PROTEIN_KINASE_ATP"/>
    <property type="match status" value="1"/>
</dbReference>
<evidence type="ECO:0000256" key="5">
    <source>
        <dbReference type="ARBA" id="ARBA00012513"/>
    </source>
</evidence>